<evidence type="ECO:0000313" key="3">
    <source>
        <dbReference type="Proteomes" id="UP000027195"/>
    </source>
</evidence>
<dbReference type="Pfam" id="PF04900">
    <property type="entry name" value="Fcf1"/>
    <property type="match status" value="1"/>
</dbReference>
<dbReference type="EMBL" id="KL198024">
    <property type="protein sequence ID" value="KDQ17185.1"/>
    <property type="molecule type" value="Genomic_DNA"/>
</dbReference>
<dbReference type="InterPro" id="IPR006984">
    <property type="entry name" value="Fcf1/UTP23"/>
</dbReference>
<evidence type="ECO:0008006" key="4">
    <source>
        <dbReference type="Google" id="ProtNLM"/>
    </source>
</evidence>
<dbReference type="Proteomes" id="UP000027195">
    <property type="component" value="Unassembled WGS sequence"/>
</dbReference>
<protein>
    <recommendedName>
        <fullName evidence="4">PIN domain-containing protein</fullName>
    </recommendedName>
</protein>
<evidence type="ECO:0000313" key="2">
    <source>
        <dbReference type="EMBL" id="KDQ17185.1"/>
    </source>
</evidence>
<organism evidence="2 3">
    <name type="scientific">Botryobasidium botryosum (strain FD-172 SS1)</name>
    <dbReference type="NCBI Taxonomy" id="930990"/>
    <lineage>
        <taxon>Eukaryota</taxon>
        <taxon>Fungi</taxon>
        <taxon>Dikarya</taxon>
        <taxon>Basidiomycota</taxon>
        <taxon>Agaricomycotina</taxon>
        <taxon>Agaricomycetes</taxon>
        <taxon>Cantharellales</taxon>
        <taxon>Botryobasidiaceae</taxon>
        <taxon>Botryobasidium</taxon>
    </lineage>
</organism>
<gene>
    <name evidence="2" type="ORF">BOTBODRAFT_648400</name>
</gene>
<dbReference type="HOGENOM" id="CLU_1854936_0_0_1"/>
<name>A0A067MR50_BOTB1</name>
<sequence length="138" mass="15727">MRDGLGELENNISSRGRWMQIPEVLPGTISNSPQSTTSSTLYLIFFNLLKRCGRNEQRPTKKLMNLHTHSFGFRQPYQVLIDSTFCENGTQQKIEIERMLDIVLQGKGKPMITQCCMVELYELGLTSQSVAEVRAEEV</sequence>
<proteinExistence type="predicted"/>
<dbReference type="PANTHER" id="PTHR12416">
    <property type="entry name" value="RRNA-PROCESSING PROTEIN UTP23 HOMOLOG"/>
    <property type="match status" value="1"/>
</dbReference>
<dbReference type="AlphaFoldDB" id="A0A067MR50"/>
<accession>A0A067MR50</accession>
<reference evidence="3" key="1">
    <citation type="journal article" date="2014" name="Proc. Natl. Acad. Sci. U.S.A.">
        <title>Extensive sampling of basidiomycete genomes demonstrates inadequacy of the white-rot/brown-rot paradigm for wood decay fungi.</title>
        <authorList>
            <person name="Riley R."/>
            <person name="Salamov A.A."/>
            <person name="Brown D.W."/>
            <person name="Nagy L.G."/>
            <person name="Floudas D."/>
            <person name="Held B.W."/>
            <person name="Levasseur A."/>
            <person name="Lombard V."/>
            <person name="Morin E."/>
            <person name="Otillar R."/>
            <person name="Lindquist E.A."/>
            <person name="Sun H."/>
            <person name="LaButti K.M."/>
            <person name="Schmutz J."/>
            <person name="Jabbour D."/>
            <person name="Luo H."/>
            <person name="Baker S.E."/>
            <person name="Pisabarro A.G."/>
            <person name="Walton J.D."/>
            <person name="Blanchette R.A."/>
            <person name="Henrissat B."/>
            <person name="Martin F."/>
            <person name="Cullen D."/>
            <person name="Hibbett D.S."/>
            <person name="Grigoriev I.V."/>
        </authorList>
    </citation>
    <scope>NUCLEOTIDE SEQUENCE [LARGE SCALE GENOMIC DNA]</scope>
    <source>
        <strain evidence="3">FD-172 SS1</strain>
    </source>
</reference>
<evidence type="ECO:0000256" key="1">
    <source>
        <dbReference type="ARBA" id="ARBA00023242"/>
    </source>
</evidence>
<dbReference type="InParanoid" id="A0A067MR50"/>
<dbReference type="STRING" id="930990.A0A067MR50"/>
<dbReference type="GO" id="GO:0032040">
    <property type="term" value="C:small-subunit processome"/>
    <property type="evidence" value="ECO:0007669"/>
    <property type="project" value="InterPro"/>
</dbReference>
<dbReference type="OrthoDB" id="25675at2759"/>
<dbReference type="Gene3D" id="3.40.50.1010">
    <property type="entry name" value="5'-nuclease"/>
    <property type="match status" value="1"/>
</dbReference>
<keyword evidence="3" id="KW-1185">Reference proteome</keyword>
<keyword evidence="1" id="KW-0539">Nucleus</keyword>